<evidence type="ECO:0000313" key="2">
    <source>
        <dbReference type="EMBL" id="QOR60295.1"/>
    </source>
</evidence>
<reference evidence="2" key="1">
    <citation type="submission" date="2019-02" db="EMBL/GenBank/DDBJ databases">
        <authorList>
            <person name="Bachy C."/>
            <person name="Yung C.-M."/>
            <person name="Roux S."/>
            <person name="Sullivan M.B."/>
            <person name="Worden A.Z."/>
        </authorList>
    </citation>
    <scope>NUCLEOTIDE SEQUENCE</scope>
    <source>
        <strain evidence="2">BII-V1</strain>
    </source>
</reference>
<feature type="region of interest" description="Disordered" evidence="1">
    <location>
        <begin position="34"/>
        <end position="60"/>
    </location>
</feature>
<protein>
    <submittedName>
        <fullName evidence="2">Uncharacterized protein</fullName>
    </submittedName>
</protein>
<sequence>MIQMDPFKKRVTKNDKKAKKGLYTQKYIRLKQETLNTNKKEDGSVQPTKRTLQSNGRVNV</sequence>
<dbReference type="EMBL" id="MK522035">
    <property type="protein sequence ID" value="QOR60295.1"/>
    <property type="molecule type" value="Genomic_DNA"/>
</dbReference>
<organism evidence="2">
    <name type="scientific">Bathycoccus sp. RCC716 virus 1</name>
    <dbReference type="NCBI Taxonomy" id="2530038"/>
    <lineage>
        <taxon>Viruses</taxon>
        <taxon>Varidnaviria</taxon>
        <taxon>Bamfordvirae</taxon>
        <taxon>Nucleocytoviricota</taxon>
        <taxon>Megaviricetes</taxon>
        <taxon>Algavirales</taxon>
        <taxon>Phycodnaviridae</taxon>
        <taxon>Prasinovirus</taxon>
    </lineage>
</organism>
<proteinExistence type="predicted"/>
<feature type="compositionally biased region" description="Polar residues" evidence="1">
    <location>
        <begin position="45"/>
        <end position="60"/>
    </location>
</feature>
<accession>A0A7S6NYW3</accession>
<evidence type="ECO:0000256" key="1">
    <source>
        <dbReference type="SAM" id="MobiDB-lite"/>
    </source>
</evidence>
<name>A0A7S6NYW3_9PHYC</name>